<dbReference type="EMBL" id="BDGJ01000100">
    <property type="protein sequence ID" value="GAW92762.1"/>
    <property type="molecule type" value="Genomic_DNA"/>
</dbReference>
<dbReference type="Proteomes" id="UP000197032">
    <property type="component" value="Unassembled WGS sequence"/>
</dbReference>
<gene>
    <name evidence="2" type="ORF">KKC1_19120</name>
</gene>
<evidence type="ECO:0000313" key="2">
    <source>
        <dbReference type="EMBL" id="GAW92762.1"/>
    </source>
</evidence>
<keyword evidence="1" id="KW-0812">Transmembrane</keyword>
<evidence type="ECO:0000313" key="3">
    <source>
        <dbReference type="Proteomes" id="UP000197032"/>
    </source>
</evidence>
<keyword evidence="1" id="KW-0472">Membrane</keyword>
<protein>
    <submittedName>
        <fullName evidence="2">Uncharacterized protein</fullName>
    </submittedName>
</protein>
<evidence type="ECO:0000256" key="1">
    <source>
        <dbReference type="SAM" id="Phobius"/>
    </source>
</evidence>
<dbReference type="AlphaFoldDB" id="A0A1Z5HTA6"/>
<name>A0A1Z5HTA6_9FIRM</name>
<keyword evidence="3" id="KW-1185">Reference proteome</keyword>
<proteinExistence type="predicted"/>
<sequence length="71" mass="8172">MVRIFSWLIAICLGFYFIGTIVFAMLEPGFILPFLSILLVICLMSSIGLIIALILERIKDRKEEKDAFNKY</sequence>
<comment type="caution">
    <text evidence="2">The sequence shown here is derived from an EMBL/GenBank/DDBJ whole genome shotgun (WGS) entry which is preliminary data.</text>
</comment>
<feature type="transmembrane region" description="Helical" evidence="1">
    <location>
        <begin position="7"/>
        <end position="26"/>
    </location>
</feature>
<reference evidence="3" key="1">
    <citation type="journal article" date="2017" name="Appl. Environ. Microbiol.">
        <title>Genomic analysis of Calderihabitans maritimus KKC1, a thermophilic hydrogenogenic carboxydotrophic bacterium isolated from marine sediment.</title>
        <authorList>
            <person name="Omae K."/>
            <person name="Yoneda Y."/>
            <person name="Fukuyama Y."/>
            <person name="Yoshida T."/>
            <person name="Sako Y."/>
        </authorList>
    </citation>
    <scope>NUCLEOTIDE SEQUENCE [LARGE SCALE GENOMIC DNA]</scope>
    <source>
        <strain evidence="3">KKC1</strain>
    </source>
</reference>
<feature type="transmembrane region" description="Helical" evidence="1">
    <location>
        <begin position="32"/>
        <end position="55"/>
    </location>
</feature>
<keyword evidence="1" id="KW-1133">Transmembrane helix</keyword>
<accession>A0A1Z5HTA6</accession>
<organism evidence="2 3">
    <name type="scientific">Calderihabitans maritimus</name>
    <dbReference type="NCBI Taxonomy" id="1246530"/>
    <lineage>
        <taxon>Bacteria</taxon>
        <taxon>Bacillati</taxon>
        <taxon>Bacillota</taxon>
        <taxon>Clostridia</taxon>
        <taxon>Neomoorellales</taxon>
        <taxon>Calderihabitantaceae</taxon>
        <taxon>Calderihabitans</taxon>
    </lineage>
</organism>